<dbReference type="AlphaFoldDB" id="A0A061RDC0"/>
<feature type="compositionally biased region" description="Basic and acidic residues" evidence="1">
    <location>
        <begin position="146"/>
        <end position="163"/>
    </location>
</feature>
<dbReference type="EMBL" id="GBEZ01015180">
    <property type="protein sequence ID" value="JAC70962.1"/>
    <property type="molecule type" value="Transcribed_RNA"/>
</dbReference>
<name>A0A061RDC0_9CHLO</name>
<evidence type="ECO:0000256" key="1">
    <source>
        <dbReference type="SAM" id="MobiDB-lite"/>
    </source>
</evidence>
<organism evidence="2">
    <name type="scientific">Tetraselmis sp. GSL018</name>
    <dbReference type="NCBI Taxonomy" id="582737"/>
    <lineage>
        <taxon>Eukaryota</taxon>
        <taxon>Viridiplantae</taxon>
        <taxon>Chlorophyta</taxon>
        <taxon>core chlorophytes</taxon>
        <taxon>Chlorodendrophyceae</taxon>
        <taxon>Chlorodendrales</taxon>
        <taxon>Chlorodendraceae</taxon>
        <taxon>Tetraselmis</taxon>
    </lineage>
</organism>
<feature type="region of interest" description="Disordered" evidence="1">
    <location>
        <begin position="142"/>
        <end position="187"/>
    </location>
</feature>
<protein>
    <submittedName>
        <fullName evidence="2">Uncharacterized protein</fullName>
    </submittedName>
</protein>
<feature type="compositionally biased region" description="Basic and acidic residues" evidence="1">
    <location>
        <begin position="1"/>
        <end position="44"/>
    </location>
</feature>
<feature type="region of interest" description="Disordered" evidence="1">
    <location>
        <begin position="1"/>
        <end position="47"/>
    </location>
</feature>
<sequence>PEHRPEHKVGQERGGARHGEGDVDPHSAARHHDQERHHEVELDKGGVLVHRQVEDPQLVGVFDPHVGGALAVGAPLPVAQQREAKEQQLQRRRDGPERHRYFAELARVRGLLDRVVEDSGEHAGREEDRCLQRLHVLKAKGRKHKPDVVGHEAEHDDAEERKMFCGSQRHGPRSAGGQRSRFRSGML</sequence>
<feature type="compositionally biased region" description="Basic and acidic residues" evidence="1">
    <location>
        <begin position="82"/>
        <end position="98"/>
    </location>
</feature>
<feature type="non-terminal residue" evidence="2">
    <location>
        <position position="1"/>
    </location>
</feature>
<reference evidence="2" key="1">
    <citation type="submission" date="2014-05" db="EMBL/GenBank/DDBJ databases">
        <title>The transcriptome of the halophilic microalga Tetraselmis sp. GSL018 isolated from the Great Salt Lake, Utah.</title>
        <authorList>
            <person name="Jinkerson R.E."/>
            <person name="D'Adamo S."/>
            <person name="Posewitz M.C."/>
        </authorList>
    </citation>
    <scope>NUCLEOTIDE SEQUENCE</scope>
    <source>
        <strain evidence="2">GSL018</strain>
    </source>
</reference>
<gene>
    <name evidence="2" type="ORF">TSPGSL018_3001</name>
</gene>
<evidence type="ECO:0000313" key="2">
    <source>
        <dbReference type="EMBL" id="JAC70962.1"/>
    </source>
</evidence>
<accession>A0A061RDC0</accession>
<feature type="region of interest" description="Disordered" evidence="1">
    <location>
        <begin position="77"/>
        <end position="98"/>
    </location>
</feature>
<proteinExistence type="predicted"/>